<dbReference type="InterPro" id="IPR029058">
    <property type="entry name" value="AB_hydrolase_fold"/>
</dbReference>
<evidence type="ECO:0000313" key="3">
    <source>
        <dbReference type="Proteomes" id="UP000053477"/>
    </source>
</evidence>
<feature type="domain" description="Dienelactone hydrolase" evidence="1">
    <location>
        <begin position="78"/>
        <end position="209"/>
    </location>
</feature>
<keyword evidence="3" id="KW-1185">Reference proteome</keyword>
<dbReference type="SUPFAM" id="SSF53474">
    <property type="entry name" value="alpha/beta-Hydrolases"/>
    <property type="match status" value="1"/>
</dbReference>
<dbReference type="InterPro" id="IPR002925">
    <property type="entry name" value="Dienelactn_hydro"/>
</dbReference>
<dbReference type="GO" id="GO:0016787">
    <property type="term" value="F:hydrolase activity"/>
    <property type="evidence" value="ECO:0007669"/>
    <property type="project" value="InterPro"/>
</dbReference>
<proteinExistence type="predicted"/>
<dbReference type="InParanoid" id="A0A0H2R3E0"/>
<gene>
    <name evidence="2" type="ORF">SCHPADRAFT_946204</name>
</gene>
<accession>A0A0H2R3E0</accession>
<evidence type="ECO:0000313" key="2">
    <source>
        <dbReference type="EMBL" id="KLO06305.1"/>
    </source>
</evidence>
<dbReference type="Proteomes" id="UP000053477">
    <property type="component" value="Unassembled WGS sequence"/>
</dbReference>
<protein>
    <recommendedName>
        <fullName evidence="1">Dienelactone hydrolase domain-containing protein</fullName>
    </recommendedName>
</protein>
<dbReference type="EMBL" id="KQ086218">
    <property type="protein sequence ID" value="KLO06305.1"/>
    <property type="molecule type" value="Genomic_DNA"/>
</dbReference>
<reference evidence="2 3" key="1">
    <citation type="submission" date="2015-04" db="EMBL/GenBank/DDBJ databases">
        <title>Complete genome sequence of Schizopora paradoxa KUC8140, a cosmopolitan wood degrader in East Asia.</title>
        <authorList>
            <consortium name="DOE Joint Genome Institute"/>
            <person name="Min B."/>
            <person name="Park H."/>
            <person name="Jang Y."/>
            <person name="Kim J.-J."/>
            <person name="Kim K.H."/>
            <person name="Pangilinan J."/>
            <person name="Lipzen A."/>
            <person name="Riley R."/>
            <person name="Grigoriev I.V."/>
            <person name="Spatafora J.W."/>
            <person name="Choi I.-G."/>
        </authorList>
    </citation>
    <scope>NUCLEOTIDE SEQUENCE [LARGE SCALE GENOMIC DNA]</scope>
    <source>
        <strain evidence="2 3">KUC8140</strain>
    </source>
</reference>
<dbReference type="Gene3D" id="3.40.50.1820">
    <property type="entry name" value="alpha/beta hydrolase"/>
    <property type="match status" value="1"/>
</dbReference>
<dbReference type="OrthoDB" id="1393670at2759"/>
<dbReference type="Pfam" id="PF01738">
    <property type="entry name" value="DLH"/>
    <property type="match status" value="1"/>
</dbReference>
<sequence length="262" mass="29180">MSSYQSNGTTPSGLSRNMKSLKLNGNGVVPPAGVTSTIYDKVDEDLTTITLAGIGTYVVNLCARGVVLFFPDADDTDHVIRDYLAKQGFTVLIFDYFGGKPCDIPPKDMRDEYEKWAKLHQERVKEMIPSWWEAVREKYDVQTGSVTPYFVVGRGFGAPFALELCTVTNPQIVAGAVIHPDFIETSHIDNADKPVLFSFSNTNPFYDSDREIYPWVMYATVLGDFGFGTDPETENEGYAMIETAHSVSEWFIRGNNVNQGPQ</sequence>
<evidence type="ECO:0000259" key="1">
    <source>
        <dbReference type="Pfam" id="PF01738"/>
    </source>
</evidence>
<name>A0A0H2R3E0_9AGAM</name>
<organism evidence="2 3">
    <name type="scientific">Schizopora paradoxa</name>
    <dbReference type="NCBI Taxonomy" id="27342"/>
    <lineage>
        <taxon>Eukaryota</taxon>
        <taxon>Fungi</taxon>
        <taxon>Dikarya</taxon>
        <taxon>Basidiomycota</taxon>
        <taxon>Agaricomycotina</taxon>
        <taxon>Agaricomycetes</taxon>
        <taxon>Hymenochaetales</taxon>
        <taxon>Schizoporaceae</taxon>
        <taxon>Schizopora</taxon>
    </lineage>
</organism>
<dbReference type="AlphaFoldDB" id="A0A0H2R3E0"/>
<dbReference type="STRING" id="27342.A0A0H2R3E0"/>